<evidence type="ECO:0000313" key="2">
    <source>
        <dbReference type="EMBL" id="NKE72981.1"/>
    </source>
</evidence>
<evidence type="ECO:0000259" key="1">
    <source>
        <dbReference type="Pfam" id="PF06114"/>
    </source>
</evidence>
<dbReference type="Pfam" id="PF06114">
    <property type="entry name" value="Peptidase_M78"/>
    <property type="match status" value="1"/>
</dbReference>
<protein>
    <submittedName>
        <fullName evidence="2">ImmA/IrrE family metallo-endopeptidase</fullName>
    </submittedName>
</protein>
<dbReference type="RefSeq" id="WP_168062911.1">
    <property type="nucleotide sequence ID" value="NZ_VTOW01000004.1"/>
</dbReference>
<reference evidence="2 3" key="1">
    <citation type="journal article" date="2020" name="Nature">
        <title>Bacterial chemolithoautotrophy via manganese oxidation.</title>
        <authorList>
            <person name="Yu H."/>
            <person name="Leadbetter J.R."/>
        </authorList>
    </citation>
    <scope>NUCLEOTIDE SEQUENCE [LARGE SCALE GENOMIC DNA]</scope>
    <source>
        <strain evidence="2 3">Mn-1</strain>
    </source>
</reference>
<dbReference type="Proteomes" id="UP000534783">
    <property type="component" value="Unassembled WGS sequence"/>
</dbReference>
<keyword evidence="3" id="KW-1185">Reference proteome</keyword>
<organism evidence="2 3">
    <name type="scientific">Candidatus Manganitrophus noduliformans</name>
    <dbReference type="NCBI Taxonomy" id="2606439"/>
    <lineage>
        <taxon>Bacteria</taxon>
        <taxon>Pseudomonadati</taxon>
        <taxon>Nitrospirota</taxon>
        <taxon>Nitrospiria</taxon>
        <taxon>Candidatus Troglogloeales</taxon>
        <taxon>Candidatus Manganitrophaceae</taxon>
        <taxon>Candidatus Manganitrophus</taxon>
    </lineage>
</organism>
<dbReference type="EMBL" id="VTOW01000004">
    <property type="protein sequence ID" value="NKE72981.1"/>
    <property type="molecule type" value="Genomic_DNA"/>
</dbReference>
<feature type="domain" description="IrrE N-terminal-like" evidence="1">
    <location>
        <begin position="253"/>
        <end position="340"/>
    </location>
</feature>
<dbReference type="PANTHER" id="PTHR40455">
    <property type="entry name" value="ANTITOXIN HIGA"/>
    <property type="match status" value="1"/>
</dbReference>
<dbReference type="InterPro" id="IPR010359">
    <property type="entry name" value="IrrE_HExxH"/>
</dbReference>
<dbReference type="Gene3D" id="1.10.10.2910">
    <property type="match status" value="1"/>
</dbReference>
<gene>
    <name evidence="2" type="ORF">MNODULE_19695</name>
</gene>
<evidence type="ECO:0000313" key="3">
    <source>
        <dbReference type="Proteomes" id="UP000534783"/>
    </source>
</evidence>
<name>A0A7X6ICW9_9BACT</name>
<sequence>MNKIKVIKTEKDYKEALELVEVLMDNNPSPESEEGEKLNLLATLIEDYETTVIPQSLPDPVDAILFRMEQANLKPADLIPYIGSRSKVSEVLSRKRPLTLSMMRALEAGLGIPAKVLLRESDEFRDPEQITWKNFPIKEMEKRGYFDKKSLKGRDINDLMESFFKPIGPPATILGLLRKSNYIRASRPMDKQALAAWSGYILKRGKEIAYPTIFKQNKINVSFMQQLAKLSADSKGSVLVFDVLKDIGIGLVVEPHFPKTYLDGAVFMTDRKHPVIGLTIRHDRLDNFWFTLMHELAHLALHFDQDINLFYDDLDNEDSSGVEIEADQLAREALVPESVWENSPAKLIPSPIAAESLAKELHIHPAVVAGKMRREGDQYQYLNTIISQAKVRKYFPEINWSK</sequence>
<dbReference type="InterPro" id="IPR039060">
    <property type="entry name" value="Antitox_HigA"/>
</dbReference>
<accession>A0A7X6ICW9</accession>
<proteinExistence type="predicted"/>
<dbReference type="AlphaFoldDB" id="A0A7X6ICW9"/>
<dbReference type="PANTHER" id="PTHR40455:SF1">
    <property type="entry name" value="ANTITOXIN HIGA"/>
    <property type="match status" value="1"/>
</dbReference>
<dbReference type="GO" id="GO:0001046">
    <property type="term" value="F:core promoter sequence-specific DNA binding"/>
    <property type="evidence" value="ECO:0007669"/>
    <property type="project" value="TreeGrafter"/>
</dbReference>
<comment type="caution">
    <text evidence="2">The sequence shown here is derived from an EMBL/GenBank/DDBJ whole genome shotgun (WGS) entry which is preliminary data.</text>
</comment>
<dbReference type="GO" id="GO:0006355">
    <property type="term" value="P:regulation of DNA-templated transcription"/>
    <property type="evidence" value="ECO:0007669"/>
    <property type="project" value="InterPro"/>
</dbReference>